<evidence type="ECO:0000313" key="2">
    <source>
        <dbReference type="EMBL" id="MVQ49420.1"/>
    </source>
</evidence>
<keyword evidence="3" id="KW-1185">Reference proteome</keyword>
<proteinExistence type="predicted"/>
<name>A0A6L6XQK5_9ACTN</name>
<evidence type="ECO:0000313" key="3">
    <source>
        <dbReference type="Proteomes" id="UP000473525"/>
    </source>
</evidence>
<sequence length="151" mass="14964">MTRRSVVRAGAAAAWAVPMVQIAAAAPSFAASGPANLSTSSVGTASRNKKDVTIPNVVVVNSNNQSTTALTVTVASSGSLAGTQPAAPTGWSAARSGNSVVFTRQSQLAGNSSTTPATFLLTLQNNQATTLTITASPGATGTPKAFSSVTV</sequence>
<gene>
    <name evidence="2" type="ORF">GON03_09520</name>
</gene>
<dbReference type="AlphaFoldDB" id="A0A6L6XQK5"/>
<evidence type="ECO:0000256" key="1">
    <source>
        <dbReference type="SAM" id="SignalP"/>
    </source>
</evidence>
<reference evidence="2 3" key="1">
    <citation type="submission" date="2019-12" db="EMBL/GenBank/DDBJ databases">
        <authorList>
            <person name="Huq M.A."/>
        </authorList>
    </citation>
    <scope>NUCLEOTIDE SEQUENCE [LARGE SCALE GENOMIC DNA]</scope>
    <source>
        <strain evidence="2 3">MAH-18</strain>
    </source>
</reference>
<keyword evidence="1" id="KW-0732">Signal</keyword>
<dbReference type="RefSeq" id="WP_157342055.1">
    <property type="nucleotide sequence ID" value="NZ_WSEK01000004.1"/>
</dbReference>
<feature type="signal peptide" evidence="1">
    <location>
        <begin position="1"/>
        <end position="30"/>
    </location>
</feature>
<organism evidence="2 3">
    <name type="scientific">Nocardioides agri</name>
    <dbReference type="NCBI Taxonomy" id="2682843"/>
    <lineage>
        <taxon>Bacteria</taxon>
        <taxon>Bacillati</taxon>
        <taxon>Actinomycetota</taxon>
        <taxon>Actinomycetes</taxon>
        <taxon>Propionibacteriales</taxon>
        <taxon>Nocardioidaceae</taxon>
        <taxon>Nocardioides</taxon>
    </lineage>
</organism>
<dbReference type="EMBL" id="WSEK01000004">
    <property type="protein sequence ID" value="MVQ49420.1"/>
    <property type="molecule type" value="Genomic_DNA"/>
</dbReference>
<comment type="caution">
    <text evidence="2">The sequence shown here is derived from an EMBL/GenBank/DDBJ whole genome shotgun (WGS) entry which is preliminary data.</text>
</comment>
<accession>A0A6L6XQK5</accession>
<dbReference type="Proteomes" id="UP000473525">
    <property type="component" value="Unassembled WGS sequence"/>
</dbReference>
<feature type="chain" id="PRO_5039488424" evidence="1">
    <location>
        <begin position="31"/>
        <end position="151"/>
    </location>
</feature>
<protein>
    <submittedName>
        <fullName evidence="2">Uncharacterized protein</fullName>
    </submittedName>
</protein>